<dbReference type="Proteomes" id="UP000658225">
    <property type="component" value="Unassembled WGS sequence"/>
</dbReference>
<dbReference type="AlphaFoldDB" id="A0A927MT73"/>
<evidence type="ECO:0008006" key="4">
    <source>
        <dbReference type="Google" id="ProtNLM"/>
    </source>
</evidence>
<sequence length="35" mass="3968">MTTYEILSLLILLSGGWLTFMSVSLSAIFFLSRKK</sequence>
<feature type="transmembrane region" description="Helical" evidence="1">
    <location>
        <begin position="6"/>
        <end position="31"/>
    </location>
</feature>
<evidence type="ECO:0000313" key="2">
    <source>
        <dbReference type="EMBL" id="MBE1556916.1"/>
    </source>
</evidence>
<name>A0A927MT73_9BACL</name>
<organism evidence="2 3">
    <name type="scientific">Sporosarcina limicola</name>
    <dbReference type="NCBI Taxonomy" id="34101"/>
    <lineage>
        <taxon>Bacteria</taxon>
        <taxon>Bacillati</taxon>
        <taxon>Bacillota</taxon>
        <taxon>Bacilli</taxon>
        <taxon>Bacillales</taxon>
        <taxon>Caryophanaceae</taxon>
        <taxon>Sporosarcina</taxon>
    </lineage>
</organism>
<dbReference type="EMBL" id="JADBEL010000041">
    <property type="protein sequence ID" value="MBE1556916.1"/>
    <property type="molecule type" value="Genomic_DNA"/>
</dbReference>
<evidence type="ECO:0000256" key="1">
    <source>
        <dbReference type="SAM" id="Phobius"/>
    </source>
</evidence>
<comment type="caution">
    <text evidence="2">The sequence shown here is derived from an EMBL/GenBank/DDBJ whole genome shotgun (WGS) entry which is preliminary data.</text>
</comment>
<keyword evidence="1" id="KW-0472">Membrane</keyword>
<keyword evidence="1" id="KW-0812">Transmembrane</keyword>
<protein>
    <recommendedName>
        <fullName evidence="4">MetS family NSS transporter small subunit</fullName>
    </recommendedName>
</protein>
<accession>A0A927MT73</accession>
<keyword evidence="1" id="KW-1133">Transmembrane helix</keyword>
<reference evidence="2" key="1">
    <citation type="submission" date="2020-10" db="EMBL/GenBank/DDBJ databases">
        <title>Genomic Encyclopedia of Type Strains, Phase IV (KMG-IV): sequencing the most valuable type-strain genomes for metagenomic binning, comparative biology and taxonomic classification.</title>
        <authorList>
            <person name="Goeker M."/>
        </authorList>
    </citation>
    <scope>NUCLEOTIDE SEQUENCE</scope>
    <source>
        <strain evidence="2">DSM 13886</strain>
    </source>
</reference>
<keyword evidence="3" id="KW-1185">Reference proteome</keyword>
<proteinExistence type="predicted"/>
<gene>
    <name evidence="2" type="ORF">H4683_004042</name>
</gene>
<evidence type="ECO:0000313" key="3">
    <source>
        <dbReference type="Proteomes" id="UP000658225"/>
    </source>
</evidence>